<dbReference type="EMBL" id="SDRB02010377">
    <property type="protein sequence ID" value="THG06888.1"/>
    <property type="molecule type" value="Genomic_DNA"/>
</dbReference>
<dbReference type="PANTHER" id="PTHR42678">
    <property type="entry name" value="AMIDASE"/>
    <property type="match status" value="1"/>
</dbReference>
<protein>
    <recommendedName>
        <fullName evidence="1">Amidase domain-containing protein</fullName>
    </recommendedName>
</protein>
<feature type="domain" description="Amidase" evidence="1">
    <location>
        <begin position="2"/>
        <end position="89"/>
    </location>
</feature>
<evidence type="ECO:0000313" key="2">
    <source>
        <dbReference type="EMBL" id="THG06888.1"/>
    </source>
</evidence>
<name>A0A4S4DUC7_CAMSN</name>
<dbReference type="AlphaFoldDB" id="A0A4S4DUC7"/>
<gene>
    <name evidence="2" type="ORF">TEA_011679</name>
</gene>
<evidence type="ECO:0000313" key="3">
    <source>
        <dbReference type="Proteomes" id="UP000306102"/>
    </source>
</evidence>
<comment type="caution">
    <text evidence="2">The sequence shown here is derived from an EMBL/GenBank/DDBJ whole genome shotgun (WGS) entry which is preliminary data.</text>
</comment>
<dbReference type="Pfam" id="PF01425">
    <property type="entry name" value="Amidase"/>
    <property type="match status" value="1"/>
</dbReference>
<accession>A0A4S4DUC7</accession>
<proteinExistence type="predicted"/>
<evidence type="ECO:0000259" key="1">
    <source>
        <dbReference type="Pfam" id="PF01425"/>
    </source>
</evidence>
<sequence length="285" mass="30336">MKLRKVGAIILRKASLSEWVNFHSFAAPNGLSARGGQGKNTYVLLADPCGSSNGSAISVAANMIAVSLGTETDGSILCPASFNGVVGIKLIIVTDAVYILNVIIGFDYYDAQATEKHQNPFHAVAICNFTKLMGLKERDWGLQRGAIVVDHLEIANIDEILNPTSSGEAIALVVEFKLSLNAYLKDLVSLPVRSLVDVIAFNQKNSSLIMIENKIDALVTPRADVVPVIAIGGYPGISVPVGFDNNGVPFGIAFGGLKGSEPKLIEIAYGFEQATKVRKPLSLKP</sequence>
<organism evidence="2 3">
    <name type="scientific">Camellia sinensis var. sinensis</name>
    <name type="common">China tea</name>
    <dbReference type="NCBI Taxonomy" id="542762"/>
    <lineage>
        <taxon>Eukaryota</taxon>
        <taxon>Viridiplantae</taxon>
        <taxon>Streptophyta</taxon>
        <taxon>Embryophyta</taxon>
        <taxon>Tracheophyta</taxon>
        <taxon>Spermatophyta</taxon>
        <taxon>Magnoliopsida</taxon>
        <taxon>eudicotyledons</taxon>
        <taxon>Gunneridae</taxon>
        <taxon>Pentapetalae</taxon>
        <taxon>asterids</taxon>
        <taxon>Ericales</taxon>
        <taxon>Theaceae</taxon>
        <taxon>Camellia</taxon>
    </lineage>
</organism>
<keyword evidence="3" id="KW-1185">Reference proteome</keyword>
<dbReference type="Proteomes" id="UP000306102">
    <property type="component" value="Unassembled WGS sequence"/>
</dbReference>
<dbReference type="PANTHER" id="PTHR42678:SF34">
    <property type="entry name" value="OS04G0183300 PROTEIN"/>
    <property type="match status" value="1"/>
</dbReference>
<dbReference type="InterPro" id="IPR023631">
    <property type="entry name" value="Amidase_dom"/>
</dbReference>
<dbReference type="STRING" id="542762.A0A4S4DUC7"/>
<dbReference type="InterPro" id="IPR036928">
    <property type="entry name" value="AS_sf"/>
</dbReference>
<reference evidence="2 3" key="1">
    <citation type="journal article" date="2018" name="Proc. Natl. Acad. Sci. U.S.A.">
        <title>Draft genome sequence of Camellia sinensis var. sinensis provides insights into the evolution of the tea genome and tea quality.</title>
        <authorList>
            <person name="Wei C."/>
            <person name="Yang H."/>
            <person name="Wang S."/>
            <person name="Zhao J."/>
            <person name="Liu C."/>
            <person name="Gao L."/>
            <person name="Xia E."/>
            <person name="Lu Y."/>
            <person name="Tai Y."/>
            <person name="She G."/>
            <person name="Sun J."/>
            <person name="Cao H."/>
            <person name="Tong W."/>
            <person name="Gao Q."/>
            <person name="Li Y."/>
            <person name="Deng W."/>
            <person name="Jiang X."/>
            <person name="Wang W."/>
            <person name="Chen Q."/>
            <person name="Zhang S."/>
            <person name="Li H."/>
            <person name="Wu J."/>
            <person name="Wang P."/>
            <person name="Li P."/>
            <person name="Shi C."/>
            <person name="Zheng F."/>
            <person name="Jian J."/>
            <person name="Huang B."/>
            <person name="Shan D."/>
            <person name="Shi M."/>
            <person name="Fang C."/>
            <person name="Yue Y."/>
            <person name="Li F."/>
            <person name="Li D."/>
            <person name="Wei S."/>
            <person name="Han B."/>
            <person name="Jiang C."/>
            <person name="Yin Y."/>
            <person name="Xia T."/>
            <person name="Zhang Z."/>
            <person name="Bennetzen J.L."/>
            <person name="Zhao S."/>
            <person name="Wan X."/>
        </authorList>
    </citation>
    <scope>NUCLEOTIDE SEQUENCE [LARGE SCALE GENOMIC DNA]</scope>
    <source>
        <strain evidence="3">cv. Shuchazao</strain>
        <tissue evidence="2">Leaf</tissue>
    </source>
</reference>
<dbReference type="SUPFAM" id="SSF75304">
    <property type="entry name" value="Amidase signature (AS) enzymes"/>
    <property type="match status" value="1"/>
</dbReference>
<dbReference type="Gene3D" id="3.90.1300.10">
    <property type="entry name" value="Amidase signature (AS) domain"/>
    <property type="match status" value="2"/>
</dbReference>